<reference evidence="1 2" key="1">
    <citation type="submission" date="2021-03" db="EMBL/GenBank/DDBJ databases">
        <title>The first data on the complete genome of the tetrodotoxin-producing bacterium.</title>
        <authorList>
            <person name="Melnikova D.I."/>
            <person name="Nijland R."/>
            <person name="Magarlamov T.Y."/>
        </authorList>
    </citation>
    <scope>NUCLEOTIDE SEQUENCE [LARGE SCALE GENOMIC DNA]</scope>
    <source>
        <strain evidence="1 2">1839</strain>
    </source>
</reference>
<evidence type="ECO:0000313" key="1">
    <source>
        <dbReference type="EMBL" id="QVY63772.1"/>
    </source>
</evidence>
<organism evidence="1 2">
    <name type="scientific">Cytobacillus gottheilii</name>
    <dbReference type="NCBI Taxonomy" id="859144"/>
    <lineage>
        <taxon>Bacteria</taxon>
        <taxon>Bacillati</taxon>
        <taxon>Bacillota</taxon>
        <taxon>Bacilli</taxon>
        <taxon>Bacillales</taxon>
        <taxon>Bacillaceae</taxon>
        <taxon>Cytobacillus</taxon>
    </lineage>
</organism>
<dbReference type="Proteomes" id="UP000679247">
    <property type="component" value="Chromosome"/>
</dbReference>
<gene>
    <name evidence="1" type="ORF">J1899_13365</name>
</gene>
<dbReference type="EMBL" id="CP071709">
    <property type="protein sequence ID" value="QVY63772.1"/>
    <property type="molecule type" value="Genomic_DNA"/>
</dbReference>
<accession>A0ABX8FIA3</accession>
<sequence length="90" mass="10978">MKYDYLLNQYKSLWQNRQLITEENTPEQVLKRTIQRELLDENAHPRVRKSLYEKFYQAIKRINESSLVPEDKEELISIHISLMEQLRSKK</sequence>
<evidence type="ECO:0000313" key="2">
    <source>
        <dbReference type="Proteomes" id="UP000679247"/>
    </source>
</evidence>
<evidence type="ECO:0008006" key="3">
    <source>
        <dbReference type="Google" id="ProtNLM"/>
    </source>
</evidence>
<protein>
    <recommendedName>
        <fullName evidence="3">PRD domain-containing protein</fullName>
    </recommendedName>
</protein>
<name>A0ABX8FIA3_9BACI</name>
<proteinExistence type="predicted"/>
<keyword evidence="2" id="KW-1185">Reference proteome</keyword>